<dbReference type="Proteomes" id="UP001207408">
    <property type="component" value="Unassembled WGS sequence"/>
</dbReference>
<dbReference type="GO" id="GO:0016740">
    <property type="term" value="F:transferase activity"/>
    <property type="evidence" value="ECO:0007669"/>
    <property type="project" value="UniProtKB-KW"/>
</dbReference>
<keyword evidence="2" id="KW-0808">Transferase</keyword>
<evidence type="ECO:0000313" key="3">
    <source>
        <dbReference type="Proteomes" id="UP001207408"/>
    </source>
</evidence>
<name>A0AAE3MB04_9BACT</name>
<dbReference type="Pfam" id="PF14397">
    <property type="entry name" value="ATPgrasp_ST"/>
    <property type="match status" value="1"/>
</dbReference>
<dbReference type="AlphaFoldDB" id="A0AAE3MB04"/>
<dbReference type="EMBL" id="JAPDPI010000001">
    <property type="protein sequence ID" value="MCW3804136.1"/>
    <property type="molecule type" value="Genomic_DNA"/>
</dbReference>
<keyword evidence="3" id="KW-1185">Reference proteome</keyword>
<organism evidence="2 3">
    <name type="scientific">Plebeiibacterium marinum</name>
    <dbReference type="NCBI Taxonomy" id="2992111"/>
    <lineage>
        <taxon>Bacteria</taxon>
        <taxon>Pseudomonadati</taxon>
        <taxon>Bacteroidota</taxon>
        <taxon>Bacteroidia</taxon>
        <taxon>Marinilabiliales</taxon>
        <taxon>Marinilabiliaceae</taxon>
        <taxon>Plebeiibacterium</taxon>
    </lineage>
</organism>
<feature type="domain" description="Alpha-L-glutamate ligase-related protein ATP-grasp" evidence="1">
    <location>
        <begin position="64"/>
        <end position="313"/>
    </location>
</feature>
<sequence length="317" mass="36335">MKKTKKFSEYVAKLKGKPRLLIIFHSIIDVFKFNISIKDYYQFRFYNLKRIEKSNWAGSGFMYEFQLKMNPRKNRSVLENKIEFLNLYKEFIRRKYSTLDMIQSNIASLQEFIKNGSKKLVLKGSKGQVGAEVEVIQCSEYSPQSLVEYMKDSDFDMVEEYVVQHDELMKLSPSGLNTVRVFTQLNNGKVDFLGARLRVTVNSPVDNMAAGNIAAPIDMESGVVCGAGVFSDIMKDDVDIHPITEVSIKNFQIPFWKEVVQIVERAALFNQDNKSIGWDVAITNAGPELIEGNHNWCKTLWQLPVKKGLKSKLLAYQ</sequence>
<dbReference type="InterPro" id="IPR039523">
    <property type="entry name" value="RimK-rel_E_lig_ATP-grasp"/>
</dbReference>
<gene>
    <name evidence="2" type="ORF">OM074_00795</name>
</gene>
<accession>A0AAE3MB04</accession>
<reference evidence="2" key="1">
    <citation type="submission" date="2022-10" db="EMBL/GenBank/DDBJ databases">
        <authorList>
            <person name="Yu W.X."/>
        </authorList>
    </citation>
    <scope>NUCLEOTIDE SEQUENCE</scope>
    <source>
        <strain evidence="2">D04</strain>
    </source>
</reference>
<comment type="caution">
    <text evidence="2">The sequence shown here is derived from an EMBL/GenBank/DDBJ whole genome shotgun (WGS) entry which is preliminary data.</text>
</comment>
<evidence type="ECO:0000313" key="2">
    <source>
        <dbReference type="EMBL" id="MCW3804136.1"/>
    </source>
</evidence>
<proteinExistence type="predicted"/>
<protein>
    <submittedName>
        <fullName evidence="2">Hexapeptide transferase</fullName>
    </submittedName>
</protein>
<evidence type="ECO:0000259" key="1">
    <source>
        <dbReference type="Pfam" id="PF14397"/>
    </source>
</evidence>
<dbReference type="RefSeq" id="WP_301197359.1">
    <property type="nucleotide sequence ID" value="NZ_JAPDPI010000001.1"/>
</dbReference>